<gene>
    <name evidence="1" type="ORF">F8M41_000443</name>
</gene>
<dbReference type="OrthoDB" id="10528794at2759"/>
<proteinExistence type="predicted"/>
<keyword evidence="2" id="KW-1185">Reference proteome</keyword>
<comment type="caution">
    <text evidence="1">The sequence shown here is derived from an EMBL/GenBank/DDBJ whole genome shotgun (WGS) entry which is preliminary data.</text>
</comment>
<sequence length="80" mass="9608">MPPRRTKVNPRKPTKPPIVHTRSRVNRTGKNFWINEFEQRINLERQRSRFPGKDKKFLDDEIEKIKSGSDLLTMRVNLTY</sequence>
<name>A0A8H3XJ21_GIGMA</name>
<dbReference type="EMBL" id="WTPW01001029">
    <property type="protein sequence ID" value="KAF0461271.1"/>
    <property type="molecule type" value="Genomic_DNA"/>
</dbReference>
<accession>A0A8H3XJ21</accession>
<protein>
    <submittedName>
        <fullName evidence="1">Uncharacterized protein</fullName>
    </submittedName>
</protein>
<evidence type="ECO:0000313" key="1">
    <source>
        <dbReference type="EMBL" id="KAF0461271.1"/>
    </source>
</evidence>
<dbReference type="Proteomes" id="UP000439903">
    <property type="component" value="Unassembled WGS sequence"/>
</dbReference>
<organism evidence="1 2">
    <name type="scientific">Gigaspora margarita</name>
    <dbReference type="NCBI Taxonomy" id="4874"/>
    <lineage>
        <taxon>Eukaryota</taxon>
        <taxon>Fungi</taxon>
        <taxon>Fungi incertae sedis</taxon>
        <taxon>Mucoromycota</taxon>
        <taxon>Glomeromycotina</taxon>
        <taxon>Glomeromycetes</taxon>
        <taxon>Diversisporales</taxon>
        <taxon>Gigasporaceae</taxon>
        <taxon>Gigaspora</taxon>
    </lineage>
</organism>
<reference evidence="1 2" key="1">
    <citation type="journal article" date="2019" name="Environ. Microbiol.">
        <title>At the nexus of three kingdoms: the genome of the mycorrhizal fungus Gigaspora margarita provides insights into plant, endobacterial and fungal interactions.</title>
        <authorList>
            <person name="Venice F."/>
            <person name="Ghignone S."/>
            <person name="Salvioli di Fossalunga A."/>
            <person name="Amselem J."/>
            <person name="Novero M."/>
            <person name="Xianan X."/>
            <person name="Sedzielewska Toro K."/>
            <person name="Morin E."/>
            <person name="Lipzen A."/>
            <person name="Grigoriev I.V."/>
            <person name="Henrissat B."/>
            <person name="Martin F.M."/>
            <person name="Bonfante P."/>
        </authorList>
    </citation>
    <scope>NUCLEOTIDE SEQUENCE [LARGE SCALE GENOMIC DNA]</scope>
    <source>
        <strain evidence="1 2">BEG34</strain>
    </source>
</reference>
<dbReference type="AlphaFoldDB" id="A0A8H3XJ21"/>
<evidence type="ECO:0000313" key="2">
    <source>
        <dbReference type="Proteomes" id="UP000439903"/>
    </source>
</evidence>